<name>A0AC35TL88_9BILA</name>
<accession>A0AC35TL88</accession>
<protein>
    <submittedName>
        <fullName evidence="2">Serpentine Receptor, class T</fullName>
    </submittedName>
</protein>
<dbReference type="Proteomes" id="UP000095286">
    <property type="component" value="Unplaced"/>
</dbReference>
<organism evidence="1 2">
    <name type="scientific">Rhabditophanes sp. KR3021</name>
    <dbReference type="NCBI Taxonomy" id="114890"/>
    <lineage>
        <taxon>Eukaryota</taxon>
        <taxon>Metazoa</taxon>
        <taxon>Ecdysozoa</taxon>
        <taxon>Nematoda</taxon>
        <taxon>Chromadorea</taxon>
        <taxon>Rhabditida</taxon>
        <taxon>Tylenchina</taxon>
        <taxon>Panagrolaimomorpha</taxon>
        <taxon>Strongyloidoidea</taxon>
        <taxon>Alloionematidae</taxon>
        <taxon>Rhabditophanes</taxon>
    </lineage>
</organism>
<dbReference type="WBParaSite" id="RSKR_0000193666.1">
    <property type="protein sequence ID" value="RSKR_0000193666.1"/>
    <property type="gene ID" value="RSKR_0000193666"/>
</dbReference>
<evidence type="ECO:0000313" key="2">
    <source>
        <dbReference type="WBParaSite" id="RSKR_0000193666.1"/>
    </source>
</evidence>
<sequence>MSIGDITNLGIAGIASGYFMINNDVYCSHPTLIFILGAFAFSLWVYNDVLTLVLAISRSFYMLSPATAEQYFYGYRTYLWLIPPIMIWLWTFLFTPPVLFSSVLTSWVFQPYAGFPEAEKHDIRNIYHTINNYFVCASQIILYTLVTIIHLYLNQNRITQANRKKAKLTGIGLFFQSASMCAITVTTAVLYVIGESVSVPPWFITTAHTFWILTHGFPGVIFLIANKTLKTKIKNWIPYKSTHGNVTKVQPRKSTTKY</sequence>
<reference evidence="2" key="1">
    <citation type="submission" date="2016-11" db="UniProtKB">
        <authorList>
            <consortium name="WormBaseParasite"/>
        </authorList>
    </citation>
    <scope>IDENTIFICATION</scope>
    <source>
        <strain evidence="2">KR3021</strain>
    </source>
</reference>
<evidence type="ECO:0000313" key="1">
    <source>
        <dbReference type="Proteomes" id="UP000095286"/>
    </source>
</evidence>
<proteinExistence type="predicted"/>